<organism evidence="1 2">
    <name type="scientific">Colletotrichum orbiculare (strain 104-T / ATCC 96160 / CBS 514.97 / LARS 414 / MAFF 240422)</name>
    <name type="common">Cucumber anthracnose fungus</name>
    <name type="synonym">Colletotrichum lagenarium</name>
    <dbReference type="NCBI Taxonomy" id="1213857"/>
    <lineage>
        <taxon>Eukaryota</taxon>
        <taxon>Fungi</taxon>
        <taxon>Dikarya</taxon>
        <taxon>Ascomycota</taxon>
        <taxon>Pezizomycotina</taxon>
        <taxon>Sordariomycetes</taxon>
        <taxon>Hypocreomycetidae</taxon>
        <taxon>Glomerellales</taxon>
        <taxon>Glomerellaceae</taxon>
        <taxon>Colletotrichum</taxon>
        <taxon>Colletotrichum orbiculare species complex</taxon>
    </lineage>
</organism>
<gene>
    <name evidence="1" type="ORF">Cob_v005162</name>
</gene>
<comment type="caution">
    <text evidence="1">The sequence shown here is derived from an EMBL/GenBank/DDBJ whole genome shotgun (WGS) entry which is preliminary data.</text>
</comment>
<reference evidence="2" key="1">
    <citation type="journal article" date="2013" name="New Phytol.">
        <title>Comparative genomic and transcriptomic analyses reveal the hemibiotrophic stage shift of Colletotrichum fungi.</title>
        <authorList>
            <person name="Gan P."/>
            <person name="Ikeda K."/>
            <person name="Irieda H."/>
            <person name="Narusaka M."/>
            <person name="O'Connell R.J."/>
            <person name="Narusaka Y."/>
            <person name="Takano Y."/>
            <person name="Kubo Y."/>
            <person name="Shirasu K."/>
        </authorList>
    </citation>
    <scope>NUCLEOTIDE SEQUENCE [LARGE SCALE GENOMIC DNA]</scope>
    <source>
        <strain evidence="2">104-T / ATCC 96160 / CBS 514.97 / LARS 414 / MAFF 240422</strain>
    </source>
</reference>
<sequence length="70" mass="7626">MPNLPIFKERSAMACGSRAGGKCQAGRSLTRLSFNPLHVTCASHLGVLLPIFQCLRTSKQPRESSIKTLI</sequence>
<dbReference type="AlphaFoldDB" id="A0A484FY43"/>
<proteinExistence type="predicted"/>
<protein>
    <submittedName>
        <fullName evidence="1">Uncharacterized protein</fullName>
    </submittedName>
</protein>
<accession>A0A484FY43</accession>
<name>A0A484FY43_COLOR</name>
<evidence type="ECO:0000313" key="1">
    <source>
        <dbReference type="EMBL" id="TDZ22007.1"/>
    </source>
</evidence>
<dbReference type="Proteomes" id="UP000014480">
    <property type="component" value="Unassembled WGS sequence"/>
</dbReference>
<reference evidence="2" key="2">
    <citation type="journal article" date="2019" name="Mol. Plant Microbe Interact.">
        <title>Genome sequence resources for four phytopathogenic fungi from the Colletotrichum orbiculare species complex.</title>
        <authorList>
            <person name="Gan P."/>
            <person name="Tsushima A."/>
            <person name="Narusaka M."/>
            <person name="Narusaka Y."/>
            <person name="Takano Y."/>
            <person name="Kubo Y."/>
            <person name="Shirasu K."/>
        </authorList>
    </citation>
    <scope>GENOME REANNOTATION</scope>
    <source>
        <strain evidence="2">104-T / ATCC 96160 / CBS 514.97 / LARS 414 / MAFF 240422</strain>
    </source>
</reference>
<evidence type="ECO:0000313" key="2">
    <source>
        <dbReference type="Proteomes" id="UP000014480"/>
    </source>
</evidence>
<dbReference type="EMBL" id="AMCV02000011">
    <property type="protein sequence ID" value="TDZ22007.1"/>
    <property type="molecule type" value="Genomic_DNA"/>
</dbReference>
<keyword evidence="2" id="KW-1185">Reference proteome</keyword>